<gene>
    <name evidence="2" type="ORF">EMK97_08350</name>
</gene>
<dbReference type="AlphaFoldDB" id="A0A4V0ZG15"/>
<keyword evidence="1" id="KW-0175">Coiled coil</keyword>
<organism evidence="2 3">
    <name type="scientific">Litorilituus sediminis</name>
    <dbReference type="NCBI Taxonomy" id="718192"/>
    <lineage>
        <taxon>Bacteria</taxon>
        <taxon>Pseudomonadati</taxon>
        <taxon>Pseudomonadota</taxon>
        <taxon>Gammaproteobacteria</taxon>
        <taxon>Alteromonadales</taxon>
        <taxon>Colwelliaceae</taxon>
        <taxon>Litorilituus</taxon>
    </lineage>
</organism>
<sequence length="180" mass="20628">METKLLTKLATFTSSLKRGYTFAVITLLLTNLSACQITPQAPASFSYSQYYLWLKTLNAEELVTELAQQKQALNSQESQQTKVKLLLLHTLPSSPEYQPYKAKTLLNQVPLSASQFNSEQNLAFMLLIKDLLNAQLLLIEKHQRQTDKDKQAISQFQQQINLLEQQLEQLKKIEQSINQQ</sequence>
<proteinExistence type="predicted"/>
<dbReference type="EMBL" id="CP034759">
    <property type="protein sequence ID" value="QBG35720.1"/>
    <property type="molecule type" value="Genomic_DNA"/>
</dbReference>
<feature type="coiled-coil region" evidence="1">
    <location>
        <begin position="139"/>
        <end position="180"/>
    </location>
</feature>
<accession>A0A4V0ZG15</accession>
<evidence type="ECO:0000313" key="3">
    <source>
        <dbReference type="Proteomes" id="UP000290244"/>
    </source>
</evidence>
<dbReference type="OrthoDB" id="6226842at2"/>
<evidence type="ECO:0000313" key="2">
    <source>
        <dbReference type="EMBL" id="QBG35720.1"/>
    </source>
</evidence>
<dbReference type="Proteomes" id="UP000290244">
    <property type="component" value="Chromosome"/>
</dbReference>
<protein>
    <submittedName>
        <fullName evidence="2">Uncharacterized protein</fullName>
    </submittedName>
</protein>
<dbReference type="RefSeq" id="WP_130601172.1">
    <property type="nucleotide sequence ID" value="NZ_CP034759.1"/>
</dbReference>
<reference evidence="2 3" key="1">
    <citation type="submission" date="2018-12" db="EMBL/GenBank/DDBJ databases">
        <title>Complete genome of Litorilituus sediminis.</title>
        <authorList>
            <person name="Liu A."/>
            <person name="Rong J."/>
        </authorList>
    </citation>
    <scope>NUCLEOTIDE SEQUENCE [LARGE SCALE GENOMIC DNA]</scope>
    <source>
        <strain evidence="2 3">JCM 17549</strain>
    </source>
</reference>
<evidence type="ECO:0000256" key="1">
    <source>
        <dbReference type="SAM" id="Coils"/>
    </source>
</evidence>
<name>A0A4V0ZG15_9GAMM</name>
<keyword evidence="3" id="KW-1185">Reference proteome</keyword>
<dbReference type="KEGG" id="lsd:EMK97_08350"/>